<dbReference type="PANTHER" id="PTHR43806:SF11">
    <property type="entry name" value="CEREVISIN-RELATED"/>
    <property type="match status" value="1"/>
</dbReference>
<dbReference type="PROSITE" id="PS00136">
    <property type="entry name" value="SUBTILASE_ASP"/>
    <property type="match status" value="1"/>
</dbReference>
<gene>
    <name evidence="9" type="ORF">FM101_12810</name>
</gene>
<evidence type="ECO:0000256" key="2">
    <source>
        <dbReference type="ARBA" id="ARBA00022670"/>
    </source>
</evidence>
<dbReference type="GO" id="GO:0004252">
    <property type="term" value="F:serine-type endopeptidase activity"/>
    <property type="evidence" value="ECO:0007669"/>
    <property type="project" value="UniProtKB-UniRule"/>
</dbReference>
<evidence type="ECO:0000256" key="6">
    <source>
        <dbReference type="RuleBase" id="RU003355"/>
    </source>
</evidence>
<keyword evidence="10" id="KW-1185">Reference proteome</keyword>
<dbReference type="PANTHER" id="PTHR43806">
    <property type="entry name" value="PEPTIDASE S8"/>
    <property type="match status" value="1"/>
</dbReference>
<dbReference type="AlphaFoldDB" id="A0A1R4GRY8"/>
<feature type="active site" description="Charge relay system" evidence="5">
    <location>
        <position position="171"/>
    </location>
</feature>
<dbReference type="InterPro" id="IPR023828">
    <property type="entry name" value="Peptidase_S8_Ser-AS"/>
</dbReference>
<accession>A0A1R4GRY8</accession>
<dbReference type="InterPro" id="IPR036852">
    <property type="entry name" value="Peptidase_S8/S53_dom_sf"/>
</dbReference>
<sequence length="444" mass="44976">MLDPDFSGQSGQHTGRFIVVFDEDDPDPMDLLATGGMTRVADTRDLAALSTSAERAEAARQGQGTYFAELGMAVVAAEDAQLESLRVSSAATQRGMHYYPELIHHILEPGPSGRHRSEAPAGDLSPTAPGSARQAPADGFADTAEFTWGLQATGAATSEASGEGIKVAVLDTGFDAGHPDFAGRAVVVESFVDGEDAQDGHGHGTHCIGTSCGPRTPDTGPGYGVAYAAEIYAGKVLGASGSGGDAGILAGIDWAISQGCAVISLSLGADVAEVHPPYVAAGKRALARGTLIIAAAGNNAERSAGNPGFVGTPANSPYIMAVGAVDQQLAIADFSARSGANEGGQVDVAGPGVEVYSSWPMPQRYNTISGTSMATPHAAGVAAVLAASTGLRGRELWAELVQGCERLDAASADVGAGLVRAPQPEAPVDEDEAGTPASSETLPR</sequence>
<dbReference type="GO" id="GO:0006508">
    <property type="term" value="P:proteolysis"/>
    <property type="evidence" value="ECO:0007669"/>
    <property type="project" value="UniProtKB-KW"/>
</dbReference>
<dbReference type="PROSITE" id="PS00138">
    <property type="entry name" value="SUBTILASE_SER"/>
    <property type="match status" value="1"/>
</dbReference>
<dbReference type="InterPro" id="IPR000209">
    <property type="entry name" value="Peptidase_S8/S53_dom"/>
</dbReference>
<proteinExistence type="inferred from homology"/>
<dbReference type="InterPro" id="IPR050131">
    <property type="entry name" value="Peptidase_S8_subtilisin-like"/>
</dbReference>
<evidence type="ECO:0000259" key="8">
    <source>
        <dbReference type="Pfam" id="PF00082"/>
    </source>
</evidence>
<feature type="region of interest" description="Disordered" evidence="7">
    <location>
        <begin position="418"/>
        <end position="444"/>
    </location>
</feature>
<evidence type="ECO:0000256" key="1">
    <source>
        <dbReference type="ARBA" id="ARBA00011073"/>
    </source>
</evidence>
<reference evidence="9 10" key="1">
    <citation type="submission" date="2017-02" db="EMBL/GenBank/DDBJ databases">
        <authorList>
            <person name="Peterson S.W."/>
        </authorList>
    </citation>
    <scope>NUCLEOTIDE SEQUENCE [LARGE SCALE GENOMIC DNA]</scope>
    <source>
        <strain evidence="9 10">B Ar 00.02</strain>
    </source>
</reference>
<evidence type="ECO:0000256" key="5">
    <source>
        <dbReference type="PROSITE-ProRule" id="PRU01240"/>
    </source>
</evidence>
<evidence type="ECO:0000256" key="3">
    <source>
        <dbReference type="ARBA" id="ARBA00022801"/>
    </source>
</evidence>
<protein>
    <submittedName>
        <fullName evidence="9">Possible subtilisin</fullName>
    </submittedName>
</protein>
<dbReference type="Gene3D" id="3.40.50.200">
    <property type="entry name" value="Peptidase S8/S53 domain"/>
    <property type="match status" value="1"/>
</dbReference>
<evidence type="ECO:0000313" key="9">
    <source>
        <dbReference type="EMBL" id="SJM70874.1"/>
    </source>
</evidence>
<evidence type="ECO:0000256" key="4">
    <source>
        <dbReference type="ARBA" id="ARBA00022825"/>
    </source>
</evidence>
<evidence type="ECO:0000313" key="10">
    <source>
        <dbReference type="Proteomes" id="UP000195913"/>
    </source>
</evidence>
<dbReference type="InterPro" id="IPR023827">
    <property type="entry name" value="Peptidase_S8_Asp-AS"/>
</dbReference>
<dbReference type="SUPFAM" id="SSF52743">
    <property type="entry name" value="Subtilisin-like"/>
    <property type="match status" value="1"/>
</dbReference>
<organism evidence="9 10">
    <name type="scientific">Arthrobacter rhombi</name>
    <dbReference type="NCBI Taxonomy" id="71253"/>
    <lineage>
        <taxon>Bacteria</taxon>
        <taxon>Bacillati</taxon>
        <taxon>Actinomycetota</taxon>
        <taxon>Actinomycetes</taxon>
        <taxon>Micrococcales</taxon>
        <taxon>Micrococcaceae</taxon>
        <taxon>Arthrobacter</taxon>
    </lineage>
</organism>
<feature type="active site" description="Charge relay system" evidence="5">
    <location>
        <position position="372"/>
    </location>
</feature>
<dbReference type="EMBL" id="FUHW01000042">
    <property type="protein sequence ID" value="SJM70874.1"/>
    <property type="molecule type" value="Genomic_DNA"/>
</dbReference>
<keyword evidence="2 5" id="KW-0645">Protease</keyword>
<dbReference type="PRINTS" id="PR00723">
    <property type="entry name" value="SUBTILISIN"/>
</dbReference>
<feature type="region of interest" description="Disordered" evidence="7">
    <location>
        <begin position="107"/>
        <end position="137"/>
    </location>
</feature>
<dbReference type="InterPro" id="IPR015500">
    <property type="entry name" value="Peptidase_S8_subtilisin-rel"/>
</dbReference>
<keyword evidence="3 5" id="KW-0378">Hydrolase</keyword>
<keyword evidence="4 5" id="KW-0720">Serine protease</keyword>
<evidence type="ECO:0000256" key="7">
    <source>
        <dbReference type="SAM" id="MobiDB-lite"/>
    </source>
</evidence>
<dbReference type="RefSeq" id="WP_087000217.1">
    <property type="nucleotide sequence ID" value="NZ_FUHW01000042.1"/>
</dbReference>
<comment type="similarity">
    <text evidence="1 5 6">Belongs to the peptidase S8 family.</text>
</comment>
<dbReference type="Proteomes" id="UP000195913">
    <property type="component" value="Unassembled WGS sequence"/>
</dbReference>
<feature type="active site" description="Charge relay system" evidence="5">
    <location>
        <position position="203"/>
    </location>
</feature>
<name>A0A1R4GRY8_9MICC</name>
<feature type="domain" description="Peptidase S8/S53" evidence="8">
    <location>
        <begin position="162"/>
        <end position="387"/>
    </location>
</feature>
<dbReference type="Pfam" id="PF00082">
    <property type="entry name" value="Peptidase_S8"/>
    <property type="match status" value="1"/>
</dbReference>
<dbReference type="PROSITE" id="PS51892">
    <property type="entry name" value="SUBTILASE"/>
    <property type="match status" value="1"/>
</dbReference>